<dbReference type="Proteomes" id="UP000268727">
    <property type="component" value="Unassembled WGS sequence"/>
</dbReference>
<protein>
    <submittedName>
        <fullName evidence="1">Uncharacterized protein</fullName>
    </submittedName>
</protein>
<keyword evidence="2" id="KW-1185">Reference proteome</keyword>
<dbReference type="EMBL" id="RJKM01000001">
    <property type="protein sequence ID" value="ROP39607.1"/>
    <property type="molecule type" value="Genomic_DNA"/>
</dbReference>
<evidence type="ECO:0000313" key="2">
    <source>
        <dbReference type="Proteomes" id="UP000268727"/>
    </source>
</evidence>
<reference evidence="1 2" key="1">
    <citation type="submission" date="2018-11" db="EMBL/GenBank/DDBJ databases">
        <title>Sequencing the genomes of 1000 actinobacteria strains.</title>
        <authorList>
            <person name="Klenk H.-P."/>
        </authorList>
    </citation>
    <scope>NUCLEOTIDE SEQUENCE [LARGE SCALE GENOMIC DNA]</scope>
    <source>
        <strain evidence="1 2">DSM 44231</strain>
    </source>
</reference>
<name>A0A3N1HAQ8_9PSEU</name>
<dbReference type="RefSeq" id="WP_281277810.1">
    <property type="nucleotide sequence ID" value="NZ_RJKM01000001.1"/>
</dbReference>
<comment type="caution">
    <text evidence="1">The sequence shown here is derived from an EMBL/GenBank/DDBJ whole genome shotgun (WGS) entry which is preliminary data.</text>
</comment>
<sequence length="42" mass="5002">MHERVQMVEKDWTEARDAFRGFGDRESAGHVERWLAELDGQR</sequence>
<evidence type="ECO:0000313" key="1">
    <source>
        <dbReference type="EMBL" id="ROP39607.1"/>
    </source>
</evidence>
<dbReference type="AlphaFoldDB" id="A0A3N1HAQ8"/>
<proteinExistence type="predicted"/>
<organism evidence="1 2">
    <name type="scientific">Saccharothrix texasensis</name>
    <dbReference type="NCBI Taxonomy" id="103734"/>
    <lineage>
        <taxon>Bacteria</taxon>
        <taxon>Bacillati</taxon>
        <taxon>Actinomycetota</taxon>
        <taxon>Actinomycetes</taxon>
        <taxon>Pseudonocardiales</taxon>
        <taxon>Pseudonocardiaceae</taxon>
        <taxon>Saccharothrix</taxon>
    </lineage>
</organism>
<accession>A0A3N1HAQ8</accession>
<gene>
    <name evidence="1" type="ORF">EDD40_4998</name>
</gene>